<dbReference type="InterPro" id="IPR035909">
    <property type="entry name" value="CheB_C"/>
</dbReference>
<comment type="similarity">
    <text evidence="6">Belongs to the CheB family.</text>
</comment>
<dbReference type="SUPFAM" id="SSF52172">
    <property type="entry name" value="CheY-like"/>
    <property type="match status" value="1"/>
</dbReference>
<dbReference type="Gene3D" id="3.40.50.180">
    <property type="entry name" value="Methylesterase CheB, C-terminal domain"/>
    <property type="match status" value="1"/>
</dbReference>
<comment type="catalytic activity">
    <reaction evidence="5 6">
        <text>[protein]-L-glutamate 5-O-methyl ester + H2O = L-glutamyl-[protein] + methanol + H(+)</text>
        <dbReference type="Rhea" id="RHEA:23236"/>
        <dbReference type="Rhea" id="RHEA-COMP:10208"/>
        <dbReference type="Rhea" id="RHEA-COMP:10311"/>
        <dbReference type="ChEBI" id="CHEBI:15377"/>
        <dbReference type="ChEBI" id="CHEBI:15378"/>
        <dbReference type="ChEBI" id="CHEBI:17790"/>
        <dbReference type="ChEBI" id="CHEBI:29973"/>
        <dbReference type="ChEBI" id="CHEBI:82795"/>
        <dbReference type="EC" id="3.1.1.61"/>
    </reaction>
</comment>
<dbReference type="InterPro" id="IPR008248">
    <property type="entry name" value="CheB-like"/>
</dbReference>
<feature type="active site" evidence="6 7">
    <location>
        <position position="180"/>
    </location>
</feature>
<dbReference type="NCBIfam" id="NF009206">
    <property type="entry name" value="PRK12555.1"/>
    <property type="match status" value="1"/>
</dbReference>
<keyword evidence="4 6" id="KW-0378">Hydrolase</keyword>
<dbReference type="SMART" id="SM00448">
    <property type="entry name" value="REC"/>
    <property type="match status" value="1"/>
</dbReference>
<comment type="domain">
    <text evidence="6">Contains a C-terminal catalytic domain, and an N-terminal region which modulates catalytic activity.</text>
</comment>
<feature type="domain" description="Response regulatory" evidence="9">
    <location>
        <begin position="5"/>
        <end position="122"/>
    </location>
</feature>
<dbReference type="GO" id="GO:0006935">
    <property type="term" value="P:chemotaxis"/>
    <property type="evidence" value="ECO:0007669"/>
    <property type="project" value="UniProtKB-UniRule"/>
</dbReference>
<evidence type="ECO:0000256" key="1">
    <source>
        <dbReference type="ARBA" id="ARBA00022490"/>
    </source>
</evidence>
<reference evidence="11 12" key="1">
    <citation type="journal article" date="2014" name="ISME J.">
        <title>Ecophysiology of Thioploca ingrica as revealed by the complete genome sequence supplemented with proteomic evidence.</title>
        <authorList>
            <person name="Kojima H."/>
            <person name="Ogura Y."/>
            <person name="Yamamoto N."/>
            <person name="Togashi T."/>
            <person name="Mori H."/>
            <person name="Watanabe T."/>
            <person name="Nemoto F."/>
            <person name="Kurokawa K."/>
            <person name="Hayashi T."/>
            <person name="Fukui M."/>
        </authorList>
    </citation>
    <scope>NUCLEOTIDE SEQUENCE [LARGE SCALE GENOMIC DNA]</scope>
</reference>
<protein>
    <recommendedName>
        <fullName evidence="6">Protein-glutamate methylesterase/protein-glutamine glutaminase</fullName>
        <ecNumber evidence="6">3.1.1.61</ecNumber>
        <ecNumber evidence="6">3.5.1.44</ecNumber>
    </recommendedName>
</protein>
<evidence type="ECO:0000313" key="11">
    <source>
        <dbReference type="EMBL" id="BAP56739.1"/>
    </source>
</evidence>
<dbReference type="HOGENOM" id="CLU_000445_51_0_6"/>
<evidence type="ECO:0000256" key="3">
    <source>
        <dbReference type="ARBA" id="ARBA00022553"/>
    </source>
</evidence>
<evidence type="ECO:0000256" key="7">
    <source>
        <dbReference type="PROSITE-ProRule" id="PRU00050"/>
    </source>
</evidence>
<dbReference type="Gene3D" id="3.40.50.2300">
    <property type="match status" value="1"/>
</dbReference>
<evidence type="ECO:0000259" key="9">
    <source>
        <dbReference type="PROSITE" id="PS50110"/>
    </source>
</evidence>
<dbReference type="AlphaFoldDB" id="A0A090AHI1"/>
<dbReference type="Proteomes" id="UP000031623">
    <property type="component" value="Chromosome"/>
</dbReference>
<dbReference type="CDD" id="cd17541">
    <property type="entry name" value="REC_CheB-like"/>
    <property type="match status" value="1"/>
</dbReference>
<keyword evidence="12" id="KW-1185">Reference proteome</keyword>
<dbReference type="CDD" id="cd16432">
    <property type="entry name" value="CheB_Rec"/>
    <property type="match status" value="1"/>
</dbReference>
<evidence type="ECO:0000256" key="8">
    <source>
        <dbReference type="PROSITE-ProRule" id="PRU00169"/>
    </source>
</evidence>
<accession>A0A090AHI1</accession>
<comment type="PTM">
    <text evidence="6">Phosphorylated by CheA. Phosphorylation of the N-terminal regulatory domain activates the methylesterase activity.</text>
</comment>
<dbReference type="NCBIfam" id="NF001965">
    <property type="entry name" value="PRK00742.1"/>
    <property type="match status" value="1"/>
</dbReference>
<comment type="catalytic activity">
    <reaction evidence="6">
        <text>L-glutaminyl-[protein] + H2O = L-glutamyl-[protein] + NH4(+)</text>
        <dbReference type="Rhea" id="RHEA:16441"/>
        <dbReference type="Rhea" id="RHEA-COMP:10207"/>
        <dbReference type="Rhea" id="RHEA-COMP:10208"/>
        <dbReference type="ChEBI" id="CHEBI:15377"/>
        <dbReference type="ChEBI" id="CHEBI:28938"/>
        <dbReference type="ChEBI" id="CHEBI:29973"/>
        <dbReference type="ChEBI" id="CHEBI:30011"/>
        <dbReference type="EC" id="3.5.1.44"/>
    </reaction>
</comment>
<evidence type="ECO:0000256" key="6">
    <source>
        <dbReference type="HAMAP-Rule" id="MF_00099"/>
    </source>
</evidence>
<dbReference type="GO" id="GO:0050568">
    <property type="term" value="F:protein-glutamine glutaminase activity"/>
    <property type="evidence" value="ECO:0007669"/>
    <property type="project" value="UniProtKB-UniRule"/>
</dbReference>
<gene>
    <name evidence="6" type="primary">cheB</name>
    <name evidence="11" type="ORF">THII_2442</name>
</gene>
<dbReference type="Pfam" id="PF00072">
    <property type="entry name" value="Response_reg"/>
    <property type="match status" value="1"/>
</dbReference>
<dbReference type="SUPFAM" id="SSF52738">
    <property type="entry name" value="Methylesterase CheB, C-terminal domain"/>
    <property type="match status" value="1"/>
</dbReference>
<dbReference type="PROSITE" id="PS50122">
    <property type="entry name" value="CHEB"/>
    <property type="match status" value="1"/>
</dbReference>
<proteinExistence type="inferred from homology"/>
<dbReference type="EC" id="3.1.1.61" evidence="6"/>
<keyword evidence="2 6" id="KW-0145">Chemotaxis</keyword>
<dbReference type="Pfam" id="PF01339">
    <property type="entry name" value="CheB_methylest"/>
    <property type="match status" value="1"/>
</dbReference>
<dbReference type="EMBL" id="AP014633">
    <property type="protein sequence ID" value="BAP56739.1"/>
    <property type="molecule type" value="Genomic_DNA"/>
</dbReference>
<name>A0A090AHI1_9GAMM</name>
<comment type="function">
    <text evidence="6">Involved in chemotaxis. Part of a chemotaxis signal transduction system that modulates chemotaxis in response to various stimuli. Catalyzes the demethylation of specific methylglutamate residues introduced into the chemoreceptors (methyl-accepting chemotaxis proteins or MCP) by CheR. Also mediates the irreversible deamidation of specific glutamine residues to glutamic acid.</text>
</comment>
<evidence type="ECO:0000259" key="10">
    <source>
        <dbReference type="PROSITE" id="PS50122"/>
    </source>
</evidence>
<dbReference type="EC" id="3.5.1.44" evidence="6"/>
<dbReference type="KEGG" id="tig:THII_2442"/>
<sequence length="370" mass="40159">MSKIKVLIIDDSALIRQMLTKILNSAPDIEVVGAAADPYIAREKIKRLSPDVLTLDVEMPRMDGLAFLSNLMRLRPIPVIMISALTQRGADITLQALEYGAVDFISKPQIDIAQSFESYSEEIISKIRVAAHAKVRPLNVLSNKTLKVVPKYSADVILSHNPSPLRPFKTTEKIIAIGASTGGTEAIKVLLTQMPASTPGIVISQHIPATFSSSFAMRMNQLSAMTVAEAEDNKVILPGHVYIAPGGYHLLVERDGSRYITRLHQGNPVNRHRPSVDVLFRSIAQNVGTNSIGVILTGMGDDGARGIKEMHDAGAVTVAQDEPTSVVWGMPGEAIKQGGIDYVLPLHKIPDKLISLCSNYTKNLSNDTKI</sequence>
<feature type="active site" evidence="6 7">
    <location>
        <position position="302"/>
    </location>
</feature>
<dbReference type="FunFam" id="3.40.50.2300:FF:000060">
    <property type="entry name" value="Protein-glutamate methylesterase/protein-glutamine glutaminase"/>
    <property type="match status" value="1"/>
</dbReference>
<dbReference type="PANTHER" id="PTHR42872:SF6">
    <property type="entry name" value="PROTEIN-GLUTAMATE METHYLESTERASE_PROTEIN-GLUTAMINE GLUTAMINASE"/>
    <property type="match status" value="1"/>
</dbReference>
<dbReference type="OrthoDB" id="9793421at2"/>
<evidence type="ECO:0000256" key="2">
    <source>
        <dbReference type="ARBA" id="ARBA00022500"/>
    </source>
</evidence>
<feature type="modified residue" description="4-aspartylphosphate" evidence="6 8">
    <location>
        <position position="56"/>
    </location>
</feature>
<dbReference type="PROSITE" id="PS50110">
    <property type="entry name" value="RESPONSE_REGULATORY"/>
    <property type="match status" value="1"/>
</dbReference>
<dbReference type="InterPro" id="IPR001789">
    <property type="entry name" value="Sig_transdc_resp-reg_receiver"/>
</dbReference>
<dbReference type="GO" id="GO:0005737">
    <property type="term" value="C:cytoplasm"/>
    <property type="evidence" value="ECO:0007669"/>
    <property type="project" value="UniProtKB-SubCell"/>
</dbReference>
<dbReference type="InterPro" id="IPR000673">
    <property type="entry name" value="Sig_transdc_resp-reg_Me-estase"/>
</dbReference>
<dbReference type="GO" id="GO:0000156">
    <property type="term" value="F:phosphorelay response regulator activity"/>
    <property type="evidence" value="ECO:0007669"/>
    <property type="project" value="InterPro"/>
</dbReference>
<dbReference type="GO" id="GO:0008984">
    <property type="term" value="F:protein-glutamate methylesterase activity"/>
    <property type="evidence" value="ECO:0007669"/>
    <property type="project" value="UniProtKB-UniRule"/>
</dbReference>
<dbReference type="PANTHER" id="PTHR42872">
    <property type="entry name" value="PROTEIN-GLUTAMATE METHYLESTERASE/PROTEIN-GLUTAMINE GLUTAMINASE"/>
    <property type="match status" value="1"/>
</dbReference>
<comment type="subcellular location">
    <subcellularLocation>
        <location evidence="6">Cytoplasm</location>
    </subcellularLocation>
</comment>
<dbReference type="HAMAP" id="MF_00099">
    <property type="entry name" value="CheB_chemtxs"/>
    <property type="match status" value="1"/>
</dbReference>
<evidence type="ECO:0000313" key="12">
    <source>
        <dbReference type="Proteomes" id="UP000031623"/>
    </source>
</evidence>
<evidence type="ECO:0000256" key="4">
    <source>
        <dbReference type="ARBA" id="ARBA00022801"/>
    </source>
</evidence>
<keyword evidence="3 6" id="KW-0597">Phosphoprotein</keyword>
<dbReference type="PIRSF" id="PIRSF000876">
    <property type="entry name" value="RR_chemtxs_CheB"/>
    <property type="match status" value="1"/>
</dbReference>
<feature type="active site" evidence="6 7">
    <location>
        <position position="206"/>
    </location>
</feature>
<keyword evidence="1 6" id="KW-0963">Cytoplasm</keyword>
<evidence type="ECO:0000256" key="5">
    <source>
        <dbReference type="ARBA" id="ARBA00048267"/>
    </source>
</evidence>
<organism evidence="11 12">
    <name type="scientific">Thioploca ingrica</name>
    <dbReference type="NCBI Taxonomy" id="40754"/>
    <lineage>
        <taxon>Bacteria</taxon>
        <taxon>Pseudomonadati</taxon>
        <taxon>Pseudomonadota</taxon>
        <taxon>Gammaproteobacteria</taxon>
        <taxon>Thiotrichales</taxon>
        <taxon>Thiotrichaceae</taxon>
        <taxon>Thioploca</taxon>
    </lineage>
</organism>
<feature type="domain" description="CheB-type methylesterase" evidence="10">
    <location>
        <begin position="167"/>
        <end position="355"/>
    </location>
</feature>
<dbReference type="InterPro" id="IPR011006">
    <property type="entry name" value="CheY-like_superfamily"/>
</dbReference>
<dbReference type="STRING" id="40754.THII_2442"/>